<protein>
    <recommendedName>
        <fullName evidence="1">NTP pyrophosphohydrolase MazG-like domain-containing protein</fullName>
    </recommendedName>
</protein>
<evidence type="ECO:0000259" key="1">
    <source>
        <dbReference type="Pfam" id="PF03819"/>
    </source>
</evidence>
<dbReference type="Pfam" id="PF03819">
    <property type="entry name" value="MazG"/>
    <property type="match status" value="1"/>
</dbReference>
<feature type="domain" description="NTP pyrophosphohydrolase MazG-like" evidence="1">
    <location>
        <begin position="33"/>
        <end position="93"/>
    </location>
</feature>
<proteinExistence type="predicted"/>
<gene>
    <name evidence="2" type="ORF">ACD_2C00073G0026</name>
</gene>
<accession>K2G3V7</accession>
<name>K2G3V7_9BACT</name>
<dbReference type="AlphaFoldDB" id="K2G3V7"/>
<reference evidence="2" key="1">
    <citation type="journal article" date="2012" name="Science">
        <title>Fermentation, hydrogen, and sulfur metabolism in multiple uncultivated bacterial phyla.</title>
        <authorList>
            <person name="Wrighton K.C."/>
            <person name="Thomas B.C."/>
            <person name="Sharon I."/>
            <person name="Miller C.S."/>
            <person name="Castelle C.J."/>
            <person name="VerBerkmoes N.C."/>
            <person name="Wilkins M.J."/>
            <person name="Hettich R.L."/>
            <person name="Lipton M.S."/>
            <person name="Williams K.H."/>
            <person name="Long P.E."/>
            <person name="Banfield J.F."/>
        </authorList>
    </citation>
    <scope>NUCLEOTIDE SEQUENCE [LARGE SCALE GENOMIC DNA]</scope>
</reference>
<evidence type="ECO:0000313" key="2">
    <source>
        <dbReference type="EMBL" id="EKE29938.1"/>
    </source>
</evidence>
<comment type="caution">
    <text evidence="2">The sequence shown here is derived from an EMBL/GenBank/DDBJ whole genome shotgun (WGS) entry which is preliminary data.</text>
</comment>
<organism evidence="2">
    <name type="scientific">uncultured bacterium</name>
    <name type="common">gcode 4</name>
    <dbReference type="NCBI Taxonomy" id="1234023"/>
    <lineage>
        <taxon>Bacteria</taxon>
        <taxon>environmental samples</taxon>
    </lineage>
</organism>
<dbReference type="SUPFAM" id="SSF101386">
    <property type="entry name" value="all-alpha NTP pyrophosphatases"/>
    <property type="match status" value="1"/>
</dbReference>
<dbReference type="InterPro" id="IPR004518">
    <property type="entry name" value="MazG-like_dom"/>
</dbReference>
<sequence length="128" mass="15806">MSALHKLIELTQLNRELDPYYEWVKSEESFDLVIWEIDEAKEEYDKENYSELEKEIWDIYWNLLILTNKLEDEGKINKEAAFESIYNKMIKRKSFLLEWKKATKEEAMLIWNNAKRKEWYEESRLWNT</sequence>
<dbReference type="EMBL" id="AMFJ01000073">
    <property type="protein sequence ID" value="EKE29938.1"/>
    <property type="molecule type" value="Genomic_DNA"/>
</dbReference>
<dbReference type="Gene3D" id="1.10.287.1080">
    <property type="entry name" value="MazG-like"/>
    <property type="match status" value="1"/>
</dbReference>